<dbReference type="Proteomes" id="UP001432180">
    <property type="component" value="Chromosome"/>
</dbReference>
<dbReference type="EMBL" id="CP121472">
    <property type="protein sequence ID" value="WPL15312.1"/>
    <property type="molecule type" value="Genomic_DNA"/>
</dbReference>
<organism evidence="1 2">
    <name type="scientific">Thiorhodovibrio winogradskyi</name>
    <dbReference type="NCBI Taxonomy" id="77007"/>
    <lineage>
        <taxon>Bacteria</taxon>
        <taxon>Pseudomonadati</taxon>
        <taxon>Pseudomonadota</taxon>
        <taxon>Gammaproteobacteria</taxon>
        <taxon>Chromatiales</taxon>
        <taxon>Chromatiaceae</taxon>
        <taxon>Thiorhodovibrio</taxon>
    </lineage>
</organism>
<evidence type="ECO:0000313" key="1">
    <source>
        <dbReference type="EMBL" id="WPL15312.1"/>
    </source>
</evidence>
<accession>A0ABZ0S4M1</accession>
<sequence length="213" mass="24407">MDDSGAISPLGLAARPFLKADHPRDPDDTVFVRMMETGLPYMDQCRPKTVRTDSGYRHRSLDLARVHAQYRQPWWDRPMLARWRLHLLRRSPKDSAWQDCWDGLQGGELAYKSVLAIPITFRQHASRQRLGRKLLEVLDLPEEGRAILGFLIVDHPASYYFDDPPADSFENLDVNVLYLFADTLSLALLTARTYTSASTTVRAYLETRQSEGL</sequence>
<gene>
    <name evidence="1" type="ORF">Thiowin_00201</name>
</gene>
<name>A0ABZ0S4M1_9GAMM</name>
<dbReference type="RefSeq" id="WP_328985897.1">
    <property type="nucleotide sequence ID" value="NZ_CP121472.1"/>
</dbReference>
<keyword evidence="2" id="KW-1185">Reference proteome</keyword>
<reference evidence="1 2" key="1">
    <citation type="journal article" date="2023" name="Microorganisms">
        <title>Thiorhodovibrio frisius and Trv. litoralis spp. nov., Two Novel Members from a Clade of Fastidious Purple Sulfur Bacteria That Exhibit Unique Red-Shifted Light-Harvesting Capabilities.</title>
        <authorList>
            <person name="Methner A."/>
            <person name="Kuzyk S.B."/>
            <person name="Petersen J."/>
            <person name="Bauer S."/>
            <person name="Brinkmann H."/>
            <person name="Sichau K."/>
            <person name="Wanner G."/>
            <person name="Wolf J."/>
            <person name="Neumann-Schaal M."/>
            <person name="Henke P."/>
            <person name="Tank M."/>
            <person name="Sproer C."/>
            <person name="Bunk B."/>
            <person name="Overmann J."/>
        </authorList>
    </citation>
    <scope>NUCLEOTIDE SEQUENCE [LARGE SCALE GENOMIC DNA]</scope>
    <source>
        <strain evidence="1 2">DSM 6702</strain>
    </source>
</reference>
<protein>
    <submittedName>
        <fullName evidence="1">Uncharacterized protein</fullName>
    </submittedName>
</protein>
<proteinExistence type="predicted"/>
<evidence type="ECO:0000313" key="2">
    <source>
        <dbReference type="Proteomes" id="UP001432180"/>
    </source>
</evidence>